<evidence type="ECO:0000256" key="4">
    <source>
        <dbReference type="ARBA" id="ARBA00022989"/>
    </source>
</evidence>
<sequence>MNRTNKSIKNISYNIFFFTLGIILSFFSRSLFIKSLGDELVGLNITINNVIGILNLSELGIYAAISFLLYKPLHDNDKNSIIAIMSLFKKLYRYIGIFIFIFSIILTPFLSYWFQEENVIWYYPILAFWIFISGSLSTYFFNYRQVLFWANQEGYKVISIIEWTAKLKTVFQIICVLVVNENEYIYIYWLSLELIMNILQVIFIEKKINLNFSWLNSEPHSSKVQELKPIVYRQIKRVFCYRVSSVLNLHISPLFVYIFLTLKVVTSYTNYLLLVKLLNQISQMITGGIFASLGNLMIENNKEKEKNVFYEFASLKTFLGGFMAFGFFFNVDSLIILLFGEAYLLDKIDKILLSIFIFIMTIRDIPESFLFAKGIYQDVGAPIIELIIYLAGLLILGWAMGLTGIIISNIISYLFILIWKPIYLERFFHHIRYKNYFYFIFKNILLLLMTYIMYVYFLDIFEGLYGYNIIILQIFLSGILLGTIMVILFYIFNNYFRLLLKRTFTFI</sequence>
<organism evidence="7 8">
    <name type="scientific">Gallibacterium trehalosifermentans</name>
    <dbReference type="NCBI Taxonomy" id="516935"/>
    <lineage>
        <taxon>Bacteria</taxon>
        <taxon>Pseudomonadati</taxon>
        <taxon>Pseudomonadota</taxon>
        <taxon>Gammaproteobacteria</taxon>
        <taxon>Pasteurellales</taxon>
        <taxon>Pasteurellaceae</taxon>
        <taxon>Gallibacterium</taxon>
    </lineage>
</organism>
<gene>
    <name evidence="7" type="ORF">ACFFHK_00960</name>
</gene>
<evidence type="ECO:0000313" key="8">
    <source>
        <dbReference type="Proteomes" id="UP001589767"/>
    </source>
</evidence>
<evidence type="ECO:0000256" key="3">
    <source>
        <dbReference type="ARBA" id="ARBA00022692"/>
    </source>
</evidence>
<feature type="transmembrane region" description="Helical" evidence="6">
    <location>
        <begin position="239"/>
        <end position="260"/>
    </location>
</feature>
<comment type="subcellular location">
    <subcellularLocation>
        <location evidence="1">Cell membrane</location>
        <topology evidence="1">Multi-pass membrane protein</topology>
    </subcellularLocation>
</comment>
<feature type="transmembrane region" description="Helical" evidence="6">
    <location>
        <begin position="120"/>
        <end position="142"/>
    </location>
</feature>
<comment type="caution">
    <text evidence="7">The sequence shown here is derived from an EMBL/GenBank/DDBJ whole genome shotgun (WGS) entry which is preliminary data.</text>
</comment>
<keyword evidence="3 6" id="KW-0812">Transmembrane</keyword>
<dbReference type="InterPro" id="IPR050833">
    <property type="entry name" value="Poly_Biosynth_Transport"/>
</dbReference>
<evidence type="ECO:0000256" key="1">
    <source>
        <dbReference type="ARBA" id="ARBA00004651"/>
    </source>
</evidence>
<feature type="transmembrane region" description="Helical" evidence="6">
    <location>
        <begin position="318"/>
        <end position="339"/>
    </location>
</feature>
<dbReference type="PANTHER" id="PTHR30250:SF26">
    <property type="entry name" value="PSMA PROTEIN"/>
    <property type="match status" value="1"/>
</dbReference>
<dbReference type="EMBL" id="JBHLWB010000001">
    <property type="protein sequence ID" value="MFC0308276.1"/>
    <property type="molecule type" value="Genomic_DNA"/>
</dbReference>
<proteinExistence type="predicted"/>
<name>A0ABV6GY27_9PAST</name>
<evidence type="ECO:0000256" key="5">
    <source>
        <dbReference type="ARBA" id="ARBA00023136"/>
    </source>
</evidence>
<feature type="transmembrane region" description="Helical" evidence="6">
    <location>
        <begin position="379"/>
        <end position="399"/>
    </location>
</feature>
<feature type="transmembrane region" description="Helical" evidence="6">
    <location>
        <begin position="405"/>
        <end position="424"/>
    </location>
</feature>
<keyword evidence="5 6" id="KW-0472">Membrane</keyword>
<feature type="transmembrane region" description="Helical" evidence="6">
    <location>
        <begin position="280"/>
        <end position="298"/>
    </location>
</feature>
<keyword evidence="2" id="KW-1003">Cell membrane</keyword>
<reference evidence="7 8" key="1">
    <citation type="submission" date="2024-09" db="EMBL/GenBank/DDBJ databases">
        <authorList>
            <person name="Sun Q."/>
            <person name="Mori K."/>
        </authorList>
    </citation>
    <scope>NUCLEOTIDE SEQUENCE [LARGE SCALE GENOMIC DNA]</scope>
    <source>
        <strain evidence="7 8">CCM 7539</strain>
    </source>
</reference>
<dbReference type="RefSeq" id="WP_382367929.1">
    <property type="nucleotide sequence ID" value="NZ_JBHLWB010000001.1"/>
</dbReference>
<feature type="transmembrane region" description="Helical" evidence="6">
    <location>
        <begin position="351"/>
        <end position="372"/>
    </location>
</feature>
<feature type="transmembrane region" description="Helical" evidence="6">
    <location>
        <begin position="436"/>
        <end position="457"/>
    </location>
</feature>
<accession>A0ABV6GY27</accession>
<keyword evidence="8" id="KW-1185">Reference proteome</keyword>
<feature type="transmembrane region" description="Helical" evidence="6">
    <location>
        <begin position="91"/>
        <end position="114"/>
    </location>
</feature>
<protein>
    <submittedName>
        <fullName evidence="7">Lipopolysaccharide biosynthesis protein</fullName>
    </submittedName>
</protein>
<evidence type="ECO:0000256" key="6">
    <source>
        <dbReference type="SAM" id="Phobius"/>
    </source>
</evidence>
<evidence type="ECO:0000256" key="2">
    <source>
        <dbReference type="ARBA" id="ARBA00022475"/>
    </source>
</evidence>
<keyword evidence="4 6" id="KW-1133">Transmembrane helix</keyword>
<dbReference type="Proteomes" id="UP001589767">
    <property type="component" value="Unassembled WGS sequence"/>
</dbReference>
<evidence type="ECO:0000313" key="7">
    <source>
        <dbReference type="EMBL" id="MFC0308276.1"/>
    </source>
</evidence>
<feature type="transmembrane region" description="Helical" evidence="6">
    <location>
        <begin position="12"/>
        <end position="33"/>
    </location>
</feature>
<dbReference type="PANTHER" id="PTHR30250">
    <property type="entry name" value="PST FAMILY PREDICTED COLANIC ACID TRANSPORTER"/>
    <property type="match status" value="1"/>
</dbReference>
<feature type="transmembrane region" description="Helical" evidence="6">
    <location>
        <begin position="469"/>
        <end position="492"/>
    </location>
</feature>
<feature type="transmembrane region" description="Helical" evidence="6">
    <location>
        <begin position="45"/>
        <end position="70"/>
    </location>
</feature>